<evidence type="ECO:0000256" key="4">
    <source>
        <dbReference type="ARBA" id="ARBA00022827"/>
    </source>
</evidence>
<evidence type="ECO:0000313" key="11">
    <source>
        <dbReference type="Proteomes" id="UP000298781"/>
    </source>
</evidence>
<dbReference type="InterPro" id="IPR009075">
    <property type="entry name" value="AcylCo_DH/oxidase_C"/>
</dbReference>
<dbReference type="Pfam" id="PF00441">
    <property type="entry name" value="Acyl-CoA_dh_1"/>
    <property type="match status" value="1"/>
</dbReference>
<dbReference type="GO" id="GO:0050660">
    <property type="term" value="F:flavin adenine dinucleotide binding"/>
    <property type="evidence" value="ECO:0007669"/>
    <property type="project" value="InterPro"/>
</dbReference>
<feature type="domain" description="Acyl-CoA oxidase/dehydrogenase middle" evidence="8">
    <location>
        <begin position="129"/>
        <end position="222"/>
    </location>
</feature>
<evidence type="ECO:0000256" key="6">
    <source>
        <dbReference type="RuleBase" id="RU362125"/>
    </source>
</evidence>
<evidence type="ECO:0000259" key="9">
    <source>
        <dbReference type="Pfam" id="PF02771"/>
    </source>
</evidence>
<dbReference type="InterPro" id="IPR006091">
    <property type="entry name" value="Acyl-CoA_Oxase/DH_mid-dom"/>
</dbReference>
<keyword evidence="3 6" id="KW-0285">Flavoprotein</keyword>
<evidence type="ECO:0000256" key="5">
    <source>
        <dbReference type="ARBA" id="ARBA00023002"/>
    </source>
</evidence>
<dbReference type="SUPFAM" id="SSF56645">
    <property type="entry name" value="Acyl-CoA dehydrogenase NM domain-like"/>
    <property type="match status" value="1"/>
</dbReference>
<dbReference type="GO" id="GO:0003995">
    <property type="term" value="F:acyl-CoA dehydrogenase activity"/>
    <property type="evidence" value="ECO:0007669"/>
    <property type="project" value="InterPro"/>
</dbReference>
<dbReference type="Gene3D" id="1.20.140.10">
    <property type="entry name" value="Butyryl-CoA Dehydrogenase, subunit A, domain 3"/>
    <property type="match status" value="1"/>
</dbReference>
<dbReference type="Proteomes" id="UP000298781">
    <property type="component" value="Chromosome"/>
</dbReference>
<dbReference type="Gene3D" id="1.10.540.10">
    <property type="entry name" value="Acyl-CoA dehydrogenase/oxidase, N-terminal domain"/>
    <property type="match status" value="1"/>
</dbReference>
<evidence type="ECO:0000256" key="2">
    <source>
        <dbReference type="ARBA" id="ARBA00009347"/>
    </source>
</evidence>
<dbReference type="PROSITE" id="PS00072">
    <property type="entry name" value="ACYL_COA_DH_1"/>
    <property type="match status" value="1"/>
</dbReference>
<gene>
    <name evidence="10" type="ORF">E8M01_20650</name>
</gene>
<accession>A0A4D7BEM6</accession>
<dbReference type="Pfam" id="PF02770">
    <property type="entry name" value="Acyl-CoA_dh_M"/>
    <property type="match status" value="1"/>
</dbReference>
<dbReference type="FunFam" id="1.20.140.10:FF:000001">
    <property type="entry name" value="Acyl-CoA dehydrogenase"/>
    <property type="match status" value="1"/>
</dbReference>
<dbReference type="CDD" id="cd00567">
    <property type="entry name" value="ACAD"/>
    <property type="match status" value="1"/>
</dbReference>
<dbReference type="InterPro" id="IPR037069">
    <property type="entry name" value="AcylCoA_DH/ox_N_sf"/>
</dbReference>
<proteinExistence type="inferred from homology"/>
<name>A0A4D7BEM6_9HYPH</name>
<dbReference type="Pfam" id="PF02771">
    <property type="entry name" value="Acyl-CoA_dh_N"/>
    <property type="match status" value="1"/>
</dbReference>
<evidence type="ECO:0000313" key="10">
    <source>
        <dbReference type="EMBL" id="QCI66422.1"/>
    </source>
</evidence>
<dbReference type="AlphaFoldDB" id="A0A4D7BEM6"/>
<dbReference type="OrthoDB" id="9775090at2"/>
<dbReference type="SUPFAM" id="SSF47203">
    <property type="entry name" value="Acyl-CoA dehydrogenase C-terminal domain-like"/>
    <property type="match status" value="1"/>
</dbReference>
<comment type="similarity">
    <text evidence="2 6">Belongs to the acyl-CoA dehydrogenase family.</text>
</comment>
<comment type="cofactor">
    <cofactor evidence="1 6">
        <name>FAD</name>
        <dbReference type="ChEBI" id="CHEBI:57692"/>
    </cofactor>
</comment>
<evidence type="ECO:0000259" key="7">
    <source>
        <dbReference type="Pfam" id="PF00441"/>
    </source>
</evidence>
<protein>
    <submittedName>
        <fullName evidence="10">Acyl-CoA dehydrogenase family protein</fullName>
    </submittedName>
</protein>
<evidence type="ECO:0000256" key="1">
    <source>
        <dbReference type="ARBA" id="ARBA00001974"/>
    </source>
</evidence>
<feature type="domain" description="Acyl-CoA dehydrogenase/oxidase N-terminal" evidence="9">
    <location>
        <begin position="14"/>
        <end position="121"/>
    </location>
</feature>
<evidence type="ECO:0000259" key="8">
    <source>
        <dbReference type="Pfam" id="PF02770"/>
    </source>
</evidence>
<reference evidence="10 11" key="1">
    <citation type="submission" date="2019-04" db="EMBL/GenBank/DDBJ databases">
        <title>Phreatobacter aquaticus sp. nov.</title>
        <authorList>
            <person name="Choi A."/>
        </authorList>
    </citation>
    <scope>NUCLEOTIDE SEQUENCE [LARGE SCALE GENOMIC DNA]</scope>
    <source>
        <strain evidence="10 11">KCTC 52518</strain>
    </source>
</reference>
<keyword evidence="11" id="KW-1185">Reference proteome</keyword>
<dbReference type="PIRSF" id="PIRSF016578">
    <property type="entry name" value="HsaA"/>
    <property type="match status" value="1"/>
</dbReference>
<dbReference type="Gene3D" id="2.40.110.10">
    <property type="entry name" value="Butyryl-CoA Dehydrogenase, subunit A, domain 2"/>
    <property type="match status" value="1"/>
</dbReference>
<keyword evidence="4 6" id="KW-0274">FAD</keyword>
<sequence>MLAPDLLALPFFDDEHRAYAARLGAWAETAIPPLVDHHDVDGSCRRLVAAMGEAGFLKACVPGDQGGLREALDVRTLCITRATLGYVDGLADFAFAMQGLGTGPISLFGTPEQKAACCASVRDGRAIAAFALSEPDAGSDVAALSTTATRVPEGYRLDGLKTWISNGGIADRYVVFARTGEAPGARGLSAFIVPADTPGLTIAERIEVIAPHPLATLKFDNCLVPAGALLGKPGDGFRIAMATLDVFRSTVAAAALGMGNRALFEATERAVKRQIFGAPLAGLQLTQAALADSVAELEASALLIFRAAWAKDQGKARITKEAAIAKMVATENAQKVIDRAIQVFGGLGVKKGEKVEELYRDIRALRIYEGATEVQKIVIARAHLAEREARAHLAKAAE</sequence>
<organism evidence="10 11">
    <name type="scientific">Phreatobacter stygius</name>
    <dbReference type="NCBI Taxonomy" id="1940610"/>
    <lineage>
        <taxon>Bacteria</taxon>
        <taxon>Pseudomonadati</taxon>
        <taxon>Pseudomonadota</taxon>
        <taxon>Alphaproteobacteria</taxon>
        <taxon>Hyphomicrobiales</taxon>
        <taxon>Phreatobacteraceae</taxon>
        <taxon>Phreatobacter</taxon>
    </lineage>
</organism>
<dbReference type="InterPro" id="IPR046373">
    <property type="entry name" value="Acyl-CoA_Oxase/DH_mid-dom_sf"/>
</dbReference>
<dbReference type="EMBL" id="CP039690">
    <property type="protein sequence ID" value="QCI66422.1"/>
    <property type="molecule type" value="Genomic_DNA"/>
</dbReference>
<evidence type="ECO:0000256" key="3">
    <source>
        <dbReference type="ARBA" id="ARBA00022630"/>
    </source>
</evidence>
<dbReference type="InterPro" id="IPR036250">
    <property type="entry name" value="AcylCo_DH-like_C"/>
</dbReference>
<dbReference type="InterPro" id="IPR013786">
    <property type="entry name" value="AcylCoA_DH/ox_N"/>
</dbReference>
<dbReference type="PANTHER" id="PTHR43884">
    <property type="entry name" value="ACYL-COA DEHYDROGENASE"/>
    <property type="match status" value="1"/>
</dbReference>
<dbReference type="InterPro" id="IPR009100">
    <property type="entry name" value="AcylCoA_DH/oxidase_NM_dom_sf"/>
</dbReference>
<keyword evidence="5 6" id="KW-0560">Oxidoreductase</keyword>
<dbReference type="PANTHER" id="PTHR43884:SF22">
    <property type="entry name" value="BLR3437 PROTEIN"/>
    <property type="match status" value="1"/>
</dbReference>
<dbReference type="KEGG" id="pstg:E8M01_20650"/>
<feature type="domain" description="Acyl-CoA dehydrogenase/oxidase C-terminal" evidence="7">
    <location>
        <begin position="234"/>
        <end position="382"/>
    </location>
</feature>
<dbReference type="InterPro" id="IPR006089">
    <property type="entry name" value="Acyl-CoA_DH_CS"/>
</dbReference>
<dbReference type="RefSeq" id="WP_136961865.1">
    <property type="nucleotide sequence ID" value="NZ_CP039690.1"/>
</dbReference>